<keyword evidence="1" id="KW-0418">Kinase</keyword>
<keyword evidence="1" id="KW-0723">Serine/threonine-protein kinase</keyword>
<dbReference type="PROSITE" id="PS50011">
    <property type="entry name" value="PROTEIN_KINASE_DOM"/>
    <property type="match status" value="1"/>
</dbReference>
<keyword evidence="2" id="KW-0547">Nucleotide-binding</keyword>
<evidence type="ECO:0000256" key="1">
    <source>
        <dbReference type="ARBA" id="ARBA00022527"/>
    </source>
</evidence>
<dbReference type="AlphaFoldDB" id="A0ABC8UIZ5"/>
<accession>A0ABC8UIZ5</accession>
<keyword evidence="1" id="KW-0808">Transferase</keyword>
<keyword evidence="6" id="KW-1185">Reference proteome</keyword>
<dbReference type="InterPro" id="IPR011009">
    <property type="entry name" value="Kinase-like_dom_sf"/>
</dbReference>
<evidence type="ECO:0000256" key="3">
    <source>
        <dbReference type="ARBA" id="ARBA00022840"/>
    </source>
</evidence>
<evidence type="ECO:0000259" key="4">
    <source>
        <dbReference type="PROSITE" id="PS50011"/>
    </source>
</evidence>
<comment type="caution">
    <text evidence="5">The sequence shown here is derived from an EMBL/GenBank/DDBJ whole genome shotgun (WGS) entry which is preliminary data.</text>
</comment>
<evidence type="ECO:0000256" key="2">
    <source>
        <dbReference type="ARBA" id="ARBA00022741"/>
    </source>
</evidence>
<evidence type="ECO:0000313" key="5">
    <source>
        <dbReference type="EMBL" id="CAK9180927.1"/>
    </source>
</evidence>
<dbReference type="Proteomes" id="UP001642360">
    <property type="component" value="Unassembled WGS sequence"/>
</dbReference>
<dbReference type="InterPro" id="IPR000719">
    <property type="entry name" value="Prot_kinase_dom"/>
</dbReference>
<dbReference type="SUPFAM" id="SSF56112">
    <property type="entry name" value="Protein kinase-like (PK-like)"/>
    <property type="match status" value="1"/>
</dbReference>
<organism evidence="5 6">
    <name type="scientific">Ilex paraguariensis</name>
    <name type="common">yerba mate</name>
    <dbReference type="NCBI Taxonomy" id="185542"/>
    <lineage>
        <taxon>Eukaryota</taxon>
        <taxon>Viridiplantae</taxon>
        <taxon>Streptophyta</taxon>
        <taxon>Embryophyta</taxon>
        <taxon>Tracheophyta</taxon>
        <taxon>Spermatophyta</taxon>
        <taxon>Magnoliopsida</taxon>
        <taxon>eudicotyledons</taxon>
        <taxon>Gunneridae</taxon>
        <taxon>Pentapetalae</taxon>
        <taxon>asterids</taxon>
        <taxon>campanulids</taxon>
        <taxon>Aquifoliales</taxon>
        <taxon>Aquifoliaceae</taxon>
        <taxon>Ilex</taxon>
    </lineage>
</organism>
<proteinExistence type="predicted"/>
<dbReference type="GO" id="GO:0004674">
    <property type="term" value="F:protein serine/threonine kinase activity"/>
    <property type="evidence" value="ECO:0007669"/>
    <property type="project" value="UniProtKB-KW"/>
</dbReference>
<dbReference type="GO" id="GO:0005524">
    <property type="term" value="F:ATP binding"/>
    <property type="evidence" value="ECO:0007669"/>
    <property type="project" value="UniProtKB-KW"/>
</dbReference>
<gene>
    <name evidence="5" type="ORF">ILEXP_LOCUS50952</name>
</gene>
<keyword evidence="3" id="KW-0067">ATP-binding</keyword>
<evidence type="ECO:0000313" key="6">
    <source>
        <dbReference type="Proteomes" id="UP001642360"/>
    </source>
</evidence>
<dbReference type="PANTHER" id="PTHR47989">
    <property type="entry name" value="OS01G0750732 PROTEIN"/>
    <property type="match status" value="1"/>
</dbReference>
<sequence length="149" mass="16641">MPAGMKRGASSASAVAGTFGYIGPEYARTSKVNVKSNIYSLGVVLLELATGREPVNRAEHINLAEWAQRHCREENSIIDALDEEIKEPCYLEEMTVLFKIWLMCTSVSPSTRPSMKDVSQILQNYVHNRSCRIDTVEDLNVDTLDASFQ</sequence>
<reference evidence="5 6" key="1">
    <citation type="submission" date="2024-02" db="EMBL/GenBank/DDBJ databases">
        <authorList>
            <person name="Vignale AGUSTIN F."/>
            <person name="Sosa J E."/>
            <person name="Modenutti C."/>
        </authorList>
    </citation>
    <scope>NUCLEOTIDE SEQUENCE [LARGE SCALE GENOMIC DNA]</scope>
</reference>
<dbReference type="Pfam" id="PF00069">
    <property type="entry name" value="Pkinase"/>
    <property type="match status" value="1"/>
</dbReference>
<dbReference type="EMBL" id="CAUOFW020007869">
    <property type="protein sequence ID" value="CAK9180927.1"/>
    <property type="molecule type" value="Genomic_DNA"/>
</dbReference>
<dbReference type="PANTHER" id="PTHR47989:SF61">
    <property type="entry name" value="PROTEIN KINASE DOMAIN-CONTAINING PROTEIN"/>
    <property type="match status" value="1"/>
</dbReference>
<name>A0ABC8UIZ5_9AQUA</name>
<protein>
    <recommendedName>
        <fullName evidence="4">Protein kinase domain-containing protein</fullName>
    </recommendedName>
</protein>
<dbReference type="Gene3D" id="1.10.510.10">
    <property type="entry name" value="Transferase(Phosphotransferase) domain 1"/>
    <property type="match status" value="1"/>
</dbReference>
<feature type="domain" description="Protein kinase" evidence="4">
    <location>
        <begin position="1"/>
        <end position="126"/>
    </location>
</feature>